<reference evidence="2" key="2">
    <citation type="submission" date="2015-01" db="EMBL/GenBank/DDBJ databases">
        <title>Evolutionary Origins and Diversification of the Mycorrhizal Mutualists.</title>
        <authorList>
            <consortium name="DOE Joint Genome Institute"/>
            <consortium name="Mycorrhizal Genomics Consortium"/>
            <person name="Kohler A."/>
            <person name="Kuo A."/>
            <person name="Nagy L.G."/>
            <person name="Floudas D."/>
            <person name="Copeland A."/>
            <person name="Barry K.W."/>
            <person name="Cichocki N."/>
            <person name="Veneault-Fourrey C."/>
            <person name="LaButti K."/>
            <person name="Lindquist E.A."/>
            <person name="Lipzen A."/>
            <person name="Lundell T."/>
            <person name="Morin E."/>
            <person name="Murat C."/>
            <person name="Riley R."/>
            <person name="Ohm R."/>
            <person name="Sun H."/>
            <person name="Tunlid A."/>
            <person name="Henrissat B."/>
            <person name="Grigoriev I.V."/>
            <person name="Hibbett D.S."/>
            <person name="Martin F."/>
        </authorList>
    </citation>
    <scope>NUCLEOTIDE SEQUENCE [LARGE SCALE GENOMIC DNA]</scope>
    <source>
        <strain evidence="2">Marx 270</strain>
    </source>
</reference>
<dbReference type="HOGENOM" id="CLU_2292832_0_0_1"/>
<dbReference type="InParanoid" id="A0A0C3PD52"/>
<keyword evidence="2" id="KW-1185">Reference proteome</keyword>
<dbReference type="Proteomes" id="UP000054217">
    <property type="component" value="Unassembled WGS sequence"/>
</dbReference>
<gene>
    <name evidence="1" type="ORF">M404DRAFT_514344</name>
</gene>
<protein>
    <submittedName>
        <fullName evidence="1">Uncharacterized protein</fullName>
    </submittedName>
</protein>
<proteinExistence type="predicted"/>
<accession>A0A0C3PD52</accession>
<sequence>MAHTDVGTEGFDGQQNSQHLFLLVSPDSQLKHGAPSKYHCANRWGRPNWSSEHLVSCSPWVQGFRHCGCCRQGGQQFPCHCCPFRHLGSRCPVRNLTVHSR</sequence>
<reference evidence="1 2" key="1">
    <citation type="submission" date="2014-04" db="EMBL/GenBank/DDBJ databases">
        <authorList>
            <consortium name="DOE Joint Genome Institute"/>
            <person name="Kuo A."/>
            <person name="Kohler A."/>
            <person name="Costa M.D."/>
            <person name="Nagy L.G."/>
            <person name="Floudas D."/>
            <person name="Copeland A."/>
            <person name="Barry K.W."/>
            <person name="Cichocki N."/>
            <person name="Veneault-Fourrey C."/>
            <person name="LaButti K."/>
            <person name="Lindquist E.A."/>
            <person name="Lipzen A."/>
            <person name="Lundell T."/>
            <person name="Morin E."/>
            <person name="Murat C."/>
            <person name="Sun H."/>
            <person name="Tunlid A."/>
            <person name="Henrissat B."/>
            <person name="Grigoriev I.V."/>
            <person name="Hibbett D.S."/>
            <person name="Martin F."/>
            <person name="Nordberg H.P."/>
            <person name="Cantor M.N."/>
            <person name="Hua S.X."/>
        </authorList>
    </citation>
    <scope>NUCLEOTIDE SEQUENCE [LARGE SCALE GENOMIC DNA]</scope>
    <source>
        <strain evidence="1 2">Marx 270</strain>
    </source>
</reference>
<evidence type="ECO:0000313" key="2">
    <source>
        <dbReference type="Proteomes" id="UP000054217"/>
    </source>
</evidence>
<dbReference type="AlphaFoldDB" id="A0A0C3PD52"/>
<evidence type="ECO:0000313" key="1">
    <source>
        <dbReference type="EMBL" id="KIO05699.1"/>
    </source>
</evidence>
<dbReference type="EMBL" id="KN831966">
    <property type="protein sequence ID" value="KIO05699.1"/>
    <property type="molecule type" value="Genomic_DNA"/>
</dbReference>
<organism evidence="1 2">
    <name type="scientific">Pisolithus tinctorius Marx 270</name>
    <dbReference type="NCBI Taxonomy" id="870435"/>
    <lineage>
        <taxon>Eukaryota</taxon>
        <taxon>Fungi</taxon>
        <taxon>Dikarya</taxon>
        <taxon>Basidiomycota</taxon>
        <taxon>Agaricomycotina</taxon>
        <taxon>Agaricomycetes</taxon>
        <taxon>Agaricomycetidae</taxon>
        <taxon>Boletales</taxon>
        <taxon>Sclerodermatineae</taxon>
        <taxon>Pisolithaceae</taxon>
        <taxon>Pisolithus</taxon>
    </lineage>
</organism>
<name>A0A0C3PD52_PISTI</name>